<accession>A0A4Y6V033</accession>
<protein>
    <submittedName>
        <fullName evidence="2">Uncharacterized protein</fullName>
    </submittedName>
</protein>
<evidence type="ECO:0000313" key="3">
    <source>
        <dbReference type="Proteomes" id="UP000316968"/>
    </source>
</evidence>
<organism evidence="2 3">
    <name type="scientific">Saccharibacillus brassicae</name>
    <dbReference type="NCBI Taxonomy" id="2583377"/>
    <lineage>
        <taxon>Bacteria</taxon>
        <taxon>Bacillati</taxon>
        <taxon>Bacillota</taxon>
        <taxon>Bacilli</taxon>
        <taxon>Bacillales</taxon>
        <taxon>Paenibacillaceae</taxon>
        <taxon>Saccharibacillus</taxon>
    </lineage>
</organism>
<gene>
    <name evidence="2" type="ORF">FFV09_12685</name>
</gene>
<evidence type="ECO:0000256" key="1">
    <source>
        <dbReference type="SAM" id="MobiDB-lite"/>
    </source>
</evidence>
<feature type="region of interest" description="Disordered" evidence="1">
    <location>
        <begin position="143"/>
        <end position="165"/>
    </location>
</feature>
<dbReference type="EMBL" id="CP041217">
    <property type="protein sequence ID" value="QDH21625.1"/>
    <property type="molecule type" value="Genomic_DNA"/>
</dbReference>
<dbReference type="AlphaFoldDB" id="A0A4Y6V033"/>
<dbReference type="Proteomes" id="UP000316968">
    <property type="component" value="Chromosome"/>
</dbReference>
<dbReference type="OrthoDB" id="2583721at2"/>
<dbReference type="RefSeq" id="WP_141448170.1">
    <property type="nucleotide sequence ID" value="NZ_CP041217.1"/>
</dbReference>
<sequence>MEQSPSRSKKSIAELKGLLQSLSTQEQMRLPEVLSKLAVERLYPIMRELELEPALQEHLIWGYFREKMSGVLVISDELMAEILQQHRDSQRIVAESLILTAIKEEKISLEQLLEAEAFSTVLFALQENKVEAAALKLIQPPAAGEKNRKRKQAVFDRAQRQAKHN</sequence>
<dbReference type="KEGG" id="saca:FFV09_12685"/>
<name>A0A4Y6V033_SACBS</name>
<evidence type="ECO:0000313" key="2">
    <source>
        <dbReference type="EMBL" id="QDH21625.1"/>
    </source>
</evidence>
<keyword evidence="3" id="KW-1185">Reference proteome</keyword>
<proteinExistence type="predicted"/>
<reference evidence="2 3" key="1">
    <citation type="submission" date="2019-06" db="EMBL/GenBank/DDBJ databases">
        <title>Saccharibacillus brassicae sp. nov., an endophytic bacterium isolated from Chinese cabbage seeds (Brassica pekinensis).</title>
        <authorList>
            <person name="Jiang L."/>
            <person name="Lee J."/>
            <person name="Kim S.W."/>
        </authorList>
    </citation>
    <scope>NUCLEOTIDE SEQUENCE [LARGE SCALE GENOMIC DNA]</scope>
    <source>
        <strain evidence="3">KCTC 43072 / ATSA2</strain>
    </source>
</reference>